<dbReference type="Proteomes" id="UP001612915">
    <property type="component" value="Unassembled WGS sequence"/>
</dbReference>
<feature type="chain" id="PRO_5047110262" evidence="2">
    <location>
        <begin position="24"/>
        <end position="289"/>
    </location>
</feature>
<proteinExistence type="predicted"/>
<evidence type="ECO:0000313" key="5">
    <source>
        <dbReference type="Proteomes" id="UP001612915"/>
    </source>
</evidence>
<dbReference type="InterPro" id="IPR004352">
    <property type="entry name" value="GH114_TIM-barrel"/>
</dbReference>
<feature type="compositionally biased region" description="Low complexity" evidence="1">
    <location>
        <begin position="22"/>
        <end position="39"/>
    </location>
</feature>
<feature type="domain" description="Glycoside-hydrolase family GH114 TIM-barrel" evidence="3">
    <location>
        <begin position="49"/>
        <end position="277"/>
    </location>
</feature>
<keyword evidence="2" id="KW-0732">Signal</keyword>
<comment type="caution">
    <text evidence="4">The sequence shown here is derived from an EMBL/GenBank/DDBJ whole genome shotgun (WGS) entry which is preliminary data.</text>
</comment>
<dbReference type="InterPro" id="IPR017853">
    <property type="entry name" value="GH"/>
</dbReference>
<dbReference type="EMBL" id="JBITLV010000001">
    <property type="protein sequence ID" value="MFI7586554.1"/>
    <property type="molecule type" value="Genomic_DNA"/>
</dbReference>
<dbReference type="Pfam" id="PF03537">
    <property type="entry name" value="Glyco_hydro_114"/>
    <property type="match status" value="1"/>
</dbReference>
<evidence type="ECO:0000259" key="3">
    <source>
        <dbReference type="Pfam" id="PF03537"/>
    </source>
</evidence>
<dbReference type="PROSITE" id="PS51257">
    <property type="entry name" value="PROKAR_LIPOPROTEIN"/>
    <property type="match status" value="1"/>
</dbReference>
<dbReference type="SUPFAM" id="SSF51445">
    <property type="entry name" value="(Trans)glycosidases"/>
    <property type="match status" value="1"/>
</dbReference>
<name>A0ABW8AJL1_9ACTN</name>
<dbReference type="PANTHER" id="PTHR35273">
    <property type="entry name" value="ALPHA-1,4 POLYGALACTOSAMINIDASE, PUTATIVE (AFU_ORTHOLOGUE AFUA_3G07890)-RELATED"/>
    <property type="match status" value="1"/>
</dbReference>
<accession>A0ABW8AJL1</accession>
<keyword evidence="5" id="KW-1185">Reference proteome</keyword>
<dbReference type="Gene3D" id="3.20.20.70">
    <property type="entry name" value="Aldolase class I"/>
    <property type="match status" value="1"/>
</dbReference>
<evidence type="ECO:0000313" key="4">
    <source>
        <dbReference type="EMBL" id="MFI7586554.1"/>
    </source>
</evidence>
<feature type="signal peptide" evidence="2">
    <location>
        <begin position="1"/>
        <end position="23"/>
    </location>
</feature>
<evidence type="ECO:0000256" key="1">
    <source>
        <dbReference type="SAM" id="MobiDB-lite"/>
    </source>
</evidence>
<evidence type="ECO:0000256" key="2">
    <source>
        <dbReference type="SAM" id="SignalP"/>
    </source>
</evidence>
<dbReference type="RefSeq" id="WP_398276398.1">
    <property type="nucleotide sequence ID" value="NZ_JBITLV010000001.1"/>
</dbReference>
<gene>
    <name evidence="4" type="ORF">ACIB24_05710</name>
</gene>
<feature type="region of interest" description="Disordered" evidence="1">
    <location>
        <begin position="22"/>
        <end position="42"/>
    </location>
</feature>
<sequence>MNRKLAAITALALLAGCAGTTSAGGQPSAAQRPAASATRVWAPPPANGTFDYQLGGPYTPRAEVTVVDRDRTARPVEGLYNVCYVNGFQTQPGEASYWRTKHSKLLLHTSRGRLYKDPDWPDEYLLDTTTAARRAAIATIVNAWIDGCATSGFQAVEPDNLDTYTRATDPYTKRPLLTRAGNLALAKLLAQHAHSRGLAIGQKNTVELGSTGRTQVGFDFAIAEECQVYAECDDYTRVYGAHVIEVEYTDTAAHFYSDACRARGATISVILRDRDVVPAGRKAYRYKAC</sequence>
<dbReference type="PANTHER" id="PTHR35273:SF2">
    <property type="entry name" value="ALPHA-GALACTOSIDASE"/>
    <property type="match status" value="1"/>
</dbReference>
<protein>
    <submittedName>
        <fullName evidence="4">Endo alpha-1,4 polygalactosaminidase</fullName>
    </submittedName>
</protein>
<dbReference type="InterPro" id="IPR013785">
    <property type="entry name" value="Aldolase_TIM"/>
</dbReference>
<reference evidence="4 5" key="1">
    <citation type="submission" date="2024-10" db="EMBL/GenBank/DDBJ databases">
        <title>The Natural Products Discovery Center: Release of the First 8490 Sequenced Strains for Exploring Actinobacteria Biosynthetic Diversity.</title>
        <authorList>
            <person name="Kalkreuter E."/>
            <person name="Kautsar S.A."/>
            <person name="Yang D."/>
            <person name="Bader C.D."/>
            <person name="Teijaro C.N."/>
            <person name="Fluegel L."/>
            <person name="Davis C.M."/>
            <person name="Simpson J.R."/>
            <person name="Lauterbach L."/>
            <person name="Steele A.D."/>
            <person name="Gui C."/>
            <person name="Meng S."/>
            <person name="Li G."/>
            <person name="Viehrig K."/>
            <person name="Ye F."/>
            <person name="Su P."/>
            <person name="Kiefer A.F."/>
            <person name="Nichols A."/>
            <person name="Cepeda A.J."/>
            <person name="Yan W."/>
            <person name="Fan B."/>
            <person name="Jiang Y."/>
            <person name="Adhikari A."/>
            <person name="Zheng C.-J."/>
            <person name="Schuster L."/>
            <person name="Cowan T.M."/>
            <person name="Smanski M.J."/>
            <person name="Chevrette M.G."/>
            <person name="De Carvalho L.P.S."/>
            <person name="Shen B."/>
        </authorList>
    </citation>
    <scope>NUCLEOTIDE SEQUENCE [LARGE SCALE GENOMIC DNA]</scope>
    <source>
        <strain evidence="4 5">NPDC049639</strain>
    </source>
</reference>
<organism evidence="4 5">
    <name type="scientific">Spongisporangium articulatum</name>
    <dbReference type="NCBI Taxonomy" id="3362603"/>
    <lineage>
        <taxon>Bacteria</taxon>
        <taxon>Bacillati</taxon>
        <taxon>Actinomycetota</taxon>
        <taxon>Actinomycetes</taxon>
        <taxon>Kineosporiales</taxon>
        <taxon>Kineosporiaceae</taxon>
        <taxon>Spongisporangium</taxon>
    </lineage>
</organism>